<evidence type="ECO:0000313" key="3">
    <source>
        <dbReference type="Proteomes" id="UP000466906"/>
    </source>
</evidence>
<dbReference type="AlphaFoldDB" id="A0A6N4V327"/>
<geneLocation type="plasmid" evidence="2 3">
    <name>pJCM12272</name>
</geneLocation>
<reference evidence="2 3" key="1">
    <citation type="journal article" date="2019" name="Emerg. Microbes Infect.">
        <title>Comprehensive subspecies identification of 175 nontuberculous mycobacteria species based on 7547 genomic profiles.</title>
        <authorList>
            <person name="Matsumoto Y."/>
            <person name="Kinjo T."/>
            <person name="Motooka D."/>
            <person name="Nabeya D."/>
            <person name="Jung N."/>
            <person name="Uechi K."/>
            <person name="Horii T."/>
            <person name="Iida T."/>
            <person name="Fujita J."/>
            <person name="Nakamura S."/>
        </authorList>
    </citation>
    <scope>NUCLEOTIDE SEQUENCE [LARGE SCALE GENOMIC DNA]</scope>
    <source>
        <strain evidence="2 3">JCM 12272</strain>
        <plasmid evidence="2">pJCM12272</plasmid>
    </source>
</reference>
<feature type="region of interest" description="Disordered" evidence="1">
    <location>
        <begin position="1"/>
        <end position="23"/>
    </location>
</feature>
<dbReference type="RefSeq" id="WP_064915419.1">
    <property type="nucleotide sequence ID" value="NZ_AP022566.1"/>
</dbReference>
<dbReference type="EMBL" id="AP022566">
    <property type="protein sequence ID" value="BBX30665.1"/>
    <property type="molecule type" value="Genomic_DNA"/>
</dbReference>
<dbReference type="Proteomes" id="UP000466906">
    <property type="component" value="Plasmid pJCM12272"/>
</dbReference>
<proteinExistence type="predicted"/>
<organism evidence="2 3">
    <name type="scientific">Mycolicibacterium alvei</name>
    <dbReference type="NCBI Taxonomy" id="67081"/>
    <lineage>
        <taxon>Bacteria</taxon>
        <taxon>Bacillati</taxon>
        <taxon>Actinomycetota</taxon>
        <taxon>Actinomycetes</taxon>
        <taxon>Mycobacteriales</taxon>
        <taxon>Mycobacteriaceae</taxon>
        <taxon>Mycolicibacterium</taxon>
    </lineage>
</organism>
<protein>
    <submittedName>
        <fullName evidence="2">Uncharacterized protein</fullName>
    </submittedName>
</protein>
<name>A0A6N4V327_9MYCO</name>
<sequence length="131" mass="14708">MTSKGETPAPRPNSAQPEAPDDVGAKKLVKFTLDVGLDLHKAMKIQSIRTRTPIVAVARIELERHYKTSPDVSPGVYPLERDEPTKRITLDLDEDLVIEMDLQRVLRDAKVKDEVRLLMAKHYLPDSAPKA</sequence>
<gene>
    <name evidence="2" type="ORF">MALV_57900</name>
</gene>
<keyword evidence="3" id="KW-1185">Reference proteome</keyword>
<dbReference type="KEGG" id="malv:MALV_57900"/>
<evidence type="ECO:0000256" key="1">
    <source>
        <dbReference type="SAM" id="MobiDB-lite"/>
    </source>
</evidence>
<keyword evidence="2" id="KW-0614">Plasmid</keyword>
<evidence type="ECO:0000313" key="2">
    <source>
        <dbReference type="EMBL" id="BBX30665.1"/>
    </source>
</evidence>
<accession>A0A6N4V327</accession>